<feature type="domain" description="Rhodanese" evidence="2">
    <location>
        <begin position="56"/>
        <end position="145"/>
    </location>
</feature>
<dbReference type="KEGG" id="jde:Jden_1605"/>
<gene>
    <name evidence="3" type="ordered locus">Jden_1605</name>
</gene>
<dbReference type="Pfam" id="PF00581">
    <property type="entry name" value="Rhodanese"/>
    <property type="match status" value="1"/>
</dbReference>
<keyword evidence="1" id="KW-0732">Signal</keyword>
<reference evidence="3 4" key="1">
    <citation type="journal article" date="2009" name="Stand. Genomic Sci.">
        <title>Complete genome sequence of Jonesia denitrificans type strain (Prevot 55134).</title>
        <authorList>
            <person name="Pukall R."/>
            <person name="Gehrich-Schroter G."/>
            <person name="Lapidus A."/>
            <person name="Nolan M."/>
            <person name="Glavina Del Rio T."/>
            <person name="Lucas S."/>
            <person name="Chen F."/>
            <person name="Tice H."/>
            <person name="Pitluck S."/>
            <person name="Cheng J.F."/>
            <person name="Copeland A."/>
            <person name="Saunders E."/>
            <person name="Brettin T."/>
            <person name="Detter J.C."/>
            <person name="Bruce D."/>
            <person name="Goodwin L."/>
            <person name="Pati A."/>
            <person name="Ivanova N."/>
            <person name="Mavromatis K."/>
            <person name="Ovchinnikova G."/>
            <person name="Chen A."/>
            <person name="Palaniappan K."/>
            <person name="Land M."/>
            <person name="Hauser L."/>
            <person name="Chang Y.J."/>
            <person name="Jeffries C.D."/>
            <person name="Chain P."/>
            <person name="Goker M."/>
            <person name="Bristow J."/>
            <person name="Eisen J.A."/>
            <person name="Markowitz V."/>
            <person name="Hugenholtz P."/>
            <person name="Kyrpides N.C."/>
            <person name="Klenk H.P."/>
            <person name="Han C."/>
        </authorList>
    </citation>
    <scope>NUCLEOTIDE SEQUENCE [LARGE SCALE GENOMIC DNA]</scope>
    <source>
        <strain evidence="4">ATCC 14870 / DSM 20603 / BCRC 15368 / CIP 55.134 / JCM 11481 / NBRC 15587 / NCTC 10816 / Prevot 55134</strain>
    </source>
</reference>
<dbReference type="PROSITE" id="PS50206">
    <property type="entry name" value="RHODANESE_3"/>
    <property type="match status" value="1"/>
</dbReference>
<organism evidence="3 4">
    <name type="scientific">Jonesia denitrificans (strain ATCC 14870 / DSM 20603 / BCRC 15368 / CIP 55.134 / JCM 11481 / NBRC 15587 / NCTC 10816 / Prevot 55134)</name>
    <name type="common">Listeria denitrificans</name>
    <dbReference type="NCBI Taxonomy" id="471856"/>
    <lineage>
        <taxon>Bacteria</taxon>
        <taxon>Bacillati</taxon>
        <taxon>Actinomycetota</taxon>
        <taxon>Actinomycetes</taxon>
        <taxon>Micrococcales</taxon>
        <taxon>Jonesiaceae</taxon>
        <taxon>Jonesia</taxon>
    </lineage>
</organism>
<evidence type="ECO:0000313" key="4">
    <source>
        <dbReference type="Proteomes" id="UP000000628"/>
    </source>
</evidence>
<dbReference type="CDD" id="cd00158">
    <property type="entry name" value="RHOD"/>
    <property type="match status" value="1"/>
</dbReference>
<dbReference type="InterPro" id="IPR001763">
    <property type="entry name" value="Rhodanese-like_dom"/>
</dbReference>
<dbReference type="SUPFAM" id="SSF52821">
    <property type="entry name" value="Rhodanese/Cell cycle control phosphatase"/>
    <property type="match status" value="1"/>
</dbReference>
<protein>
    <submittedName>
        <fullName evidence="3">Rhodanese domain protein</fullName>
    </submittedName>
</protein>
<feature type="signal peptide" evidence="1">
    <location>
        <begin position="1"/>
        <end position="36"/>
    </location>
</feature>
<evidence type="ECO:0000259" key="2">
    <source>
        <dbReference type="PROSITE" id="PS50206"/>
    </source>
</evidence>
<dbReference type="InterPro" id="IPR036873">
    <property type="entry name" value="Rhodanese-like_dom_sf"/>
</dbReference>
<dbReference type="EMBL" id="CP001706">
    <property type="protein sequence ID" value="ACV09253.1"/>
    <property type="molecule type" value="Genomic_DNA"/>
</dbReference>
<dbReference type="InterPro" id="IPR050229">
    <property type="entry name" value="GlpE_sulfurtransferase"/>
</dbReference>
<keyword evidence="4" id="KW-1185">Reference proteome</keyword>
<dbReference type="eggNOG" id="COG0607">
    <property type="taxonomic scope" value="Bacteria"/>
</dbReference>
<proteinExistence type="predicted"/>
<dbReference type="STRING" id="471856.Jden_1605"/>
<evidence type="ECO:0000256" key="1">
    <source>
        <dbReference type="SAM" id="SignalP"/>
    </source>
</evidence>
<sequence>MRSHLARTTTTARTTQATTRMTALAALATASMIALTGCSSSSTPQSSNTTTPSIEITDTTVILDVRTEQEWNEGHLDGAELLDFTGGDFTQALPDLDPDADYVLYCRSGNRAGQAAALMDDAGFDSVINAGSVTEAATATGLDIVVP</sequence>
<feature type="chain" id="PRO_5039438613" evidence="1">
    <location>
        <begin position="37"/>
        <end position="147"/>
    </location>
</feature>
<accession>C7R5I0</accession>
<dbReference type="AlphaFoldDB" id="C7R5I0"/>
<dbReference type="Gene3D" id="3.40.250.10">
    <property type="entry name" value="Rhodanese-like domain"/>
    <property type="match status" value="1"/>
</dbReference>
<evidence type="ECO:0000313" key="3">
    <source>
        <dbReference type="EMBL" id="ACV09253.1"/>
    </source>
</evidence>
<dbReference type="SMART" id="SM00450">
    <property type="entry name" value="RHOD"/>
    <property type="match status" value="1"/>
</dbReference>
<dbReference type="RefSeq" id="WP_015771881.1">
    <property type="nucleotide sequence ID" value="NC_013174.1"/>
</dbReference>
<dbReference type="PANTHER" id="PTHR43031:SF1">
    <property type="entry name" value="PYRIDINE NUCLEOTIDE-DISULPHIDE OXIDOREDUCTASE"/>
    <property type="match status" value="1"/>
</dbReference>
<dbReference type="PANTHER" id="PTHR43031">
    <property type="entry name" value="FAD-DEPENDENT OXIDOREDUCTASE"/>
    <property type="match status" value="1"/>
</dbReference>
<name>C7R5I0_JONDD</name>
<dbReference type="Proteomes" id="UP000000628">
    <property type="component" value="Chromosome"/>
</dbReference>
<dbReference type="HOGENOM" id="CLU_089574_1_1_11"/>